<gene>
    <name evidence="1" type="ORF">XCCB100_0023</name>
</gene>
<protein>
    <submittedName>
        <fullName evidence="1">Uncharacterized protein</fullName>
    </submittedName>
</protein>
<dbReference type="HOGENOM" id="CLU_2940756_0_0_6"/>
<evidence type="ECO:0000313" key="2">
    <source>
        <dbReference type="Proteomes" id="UP000001188"/>
    </source>
</evidence>
<proteinExistence type="predicted"/>
<evidence type="ECO:0000313" key="1">
    <source>
        <dbReference type="EMBL" id="CAP49351.1"/>
    </source>
</evidence>
<dbReference type="KEGG" id="xca:xcc-b100_0023"/>
<dbReference type="Proteomes" id="UP000001188">
    <property type="component" value="Chromosome"/>
</dbReference>
<sequence length="60" mass="7084">MSDTTARFRTRRIGCSVARLTRTCGRRYPDWSCCCAAYRSRCDAFARYAVRAFHVTQLRW</sequence>
<reference evidence="1 2" key="1">
    <citation type="journal article" date="2008" name="J. Biotechnol.">
        <title>The genome of Xanthomonas campestris pv. campestris B100 and its use for the reconstruction of metabolic pathways involved in xanthan biosynthesis.</title>
        <authorList>
            <person name="Vorholter F.J."/>
            <person name="Schneiker S."/>
            <person name="Goesmann A."/>
            <person name="Krause L."/>
            <person name="Bekel T."/>
            <person name="Kaiser O."/>
            <person name="Linke B."/>
            <person name="Patschkowski T."/>
            <person name="Ruckert C."/>
            <person name="Schmid J."/>
            <person name="Sidhu V.K."/>
            <person name="Sieber V."/>
            <person name="Tauch A."/>
            <person name="Watt S.A."/>
            <person name="Weisshaar B."/>
            <person name="Becker A."/>
            <person name="Niehaus K."/>
            <person name="Puhler A."/>
        </authorList>
    </citation>
    <scope>NUCLEOTIDE SEQUENCE [LARGE SCALE GENOMIC DNA]</scope>
    <source>
        <strain evidence="1 2">B100</strain>
    </source>
</reference>
<accession>B0RLG0</accession>
<dbReference type="AlphaFoldDB" id="B0RLG0"/>
<organism evidence="1 2">
    <name type="scientific">Xanthomonas campestris pv. campestris (strain B100)</name>
    <dbReference type="NCBI Taxonomy" id="509169"/>
    <lineage>
        <taxon>Bacteria</taxon>
        <taxon>Pseudomonadati</taxon>
        <taxon>Pseudomonadota</taxon>
        <taxon>Gammaproteobacteria</taxon>
        <taxon>Lysobacterales</taxon>
        <taxon>Lysobacteraceae</taxon>
        <taxon>Xanthomonas</taxon>
    </lineage>
</organism>
<dbReference type="EMBL" id="AM920689">
    <property type="protein sequence ID" value="CAP49351.1"/>
    <property type="molecule type" value="Genomic_DNA"/>
</dbReference>
<name>B0RLG0_XANCB</name>